<dbReference type="InterPro" id="IPR001387">
    <property type="entry name" value="Cro/C1-type_HTH"/>
</dbReference>
<dbReference type="Proteomes" id="UP000464262">
    <property type="component" value="Chromosome 1"/>
</dbReference>
<organism evidence="1 2">
    <name type="scientific">Vibrio astriarenae</name>
    <dbReference type="NCBI Taxonomy" id="1481923"/>
    <lineage>
        <taxon>Bacteria</taxon>
        <taxon>Pseudomonadati</taxon>
        <taxon>Pseudomonadota</taxon>
        <taxon>Gammaproteobacteria</taxon>
        <taxon>Vibrionales</taxon>
        <taxon>Vibrionaceae</taxon>
        <taxon>Vibrio</taxon>
    </lineage>
</organism>
<proteinExistence type="predicted"/>
<dbReference type="InterPro" id="IPR010982">
    <property type="entry name" value="Lambda_DNA-bd_dom_sf"/>
</dbReference>
<dbReference type="CDD" id="cd00093">
    <property type="entry name" value="HTH_XRE"/>
    <property type="match status" value="1"/>
</dbReference>
<dbReference type="GO" id="GO:0003677">
    <property type="term" value="F:DNA binding"/>
    <property type="evidence" value="ECO:0007669"/>
    <property type="project" value="InterPro"/>
</dbReference>
<sequence length="87" mass="10063">MNFTNVLLDRVKSRFALTSDYQLAKKLGCSTGRVSNWRTGRNPMDWDIVFEIADMLELDDQFVVQNLLTEKYKNPRLINALRSPALV</sequence>
<dbReference type="KEGG" id="vas:GT360_07230"/>
<keyword evidence="2" id="KW-1185">Reference proteome</keyword>
<dbReference type="Gene3D" id="1.10.260.40">
    <property type="entry name" value="lambda repressor-like DNA-binding domains"/>
    <property type="match status" value="1"/>
</dbReference>
<gene>
    <name evidence="1" type="ORF">GT360_07230</name>
</gene>
<name>A0A7Z2T313_9VIBR</name>
<dbReference type="EMBL" id="CP047475">
    <property type="protein sequence ID" value="QIA63322.1"/>
    <property type="molecule type" value="Genomic_DNA"/>
</dbReference>
<evidence type="ECO:0000313" key="1">
    <source>
        <dbReference type="EMBL" id="QIA63322.1"/>
    </source>
</evidence>
<protein>
    <submittedName>
        <fullName evidence="1">Transcriptional regulator</fullName>
    </submittedName>
</protein>
<dbReference type="RefSeq" id="WP_164648219.1">
    <property type="nucleotide sequence ID" value="NZ_CP047475.1"/>
</dbReference>
<accession>A0A7Z2T313</accession>
<evidence type="ECO:0000313" key="2">
    <source>
        <dbReference type="Proteomes" id="UP000464262"/>
    </source>
</evidence>
<dbReference type="AlphaFoldDB" id="A0A7Z2T313"/>
<dbReference type="SUPFAM" id="SSF47413">
    <property type="entry name" value="lambda repressor-like DNA-binding domains"/>
    <property type="match status" value="1"/>
</dbReference>
<reference evidence="1 2" key="1">
    <citation type="submission" date="2020-01" db="EMBL/GenBank/DDBJ databases">
        <title>Whole genome and functional gene identification of agarase of Vibrio HN897.</title>
        <authorList>
            <person name="Liu Y."/>
            <person name="Zhao Z."/>
        </authorList>
    </citation>
    <scope>NUCLEOTIDE SEQUENCE [LARGE SCALE GENOMIC DNA]</scope>
    <source>
        <strain evidence="1 2">HN897</strain>
    </source>
</reference>